<evidence type="ECO:0000256" key="2">
    <source>
        <dbReference type="ARBA" id="ARBA00022527"/>
    </source>
</evidence>
<keyword evidence="2" id="KW-0723">Serine/threonine-protein kinase</keyword>
<dbReference type="Gene3D" id="1.10.510.10">
    <property type="entry name" value="Transferase(Phosphotransferase) domain 1"/>
    <property type="match status" value="1"/>
</dbReference>
<protein>
    <recommendedName>
        <fullName evidence="1">non-specific serine/threonine protein kinase</fullName>
        <ecNumber evidence="1">2.7.11.1</ecNumber>
    </recommendedName>
</protein>
<gene>
    <name evidence="10" type="ORF">D187_009366</name>
</gene>
<dbReference type="GO" id="GO:0004674">
    <property type="term" value="F:protein serine/threonine kinase activity"/>
    <property type="evidence" value="ECO:0007669"/>
    <property type="project" value="UniProtKB-KW"/>
</dbReference>
<keyword evidence="4 7" id="KW-0547">Nucleotide-binding</keyword>
<dbReference type="InterPro" id="IPR008271">
    <property type="entry name" value="Ser/Thr_kinase_AS"/>
</dbReference>
<dbReference type="SUPFAM" id="SSF56112">
    <property type="entry name" value="Protein kinase-like (PK-like)"/>
    <property type="match status" value="1"/>
</dbReference>
<evidence type="ECO:0000313" key="10">
    <source>
        <dbReference type="EMBL" id="EPX55371.1"/>
    </source>
</evidence>
<evidence type="ECO:0000256" key="6">
    <source>
        <dbReference type="ARBA" id="ARBA00022840"/>
    </source>
</evidence>
<name>S9NWS8_CYSF2</name>
<dbReference type="CDD" id="cd14014">
    <property type="entry name" value="STKc_PknB_like"/>
    <property type="match status" value="1"/>
</dbReference>
<keyword evidence="6 7" id="KW-0067">ATP-binding</keyword>
<evidence type="ECO:0000259" key="9">
    <source>
        <dbReference type="PROSITE" id="PS50011"/>
    </source>
</evidence>
<dbReference type="InterPro" id="IPR000719">
    <property type="entry name" value="Prot_kinase_dom"/>
</dbReference>
<dbReference type="PROSITE" id="PS00108">
    <property type="entry name" value="PROTEIN_KINASE_ST"/>
    <property type="match status" value="1"/>
</dbReference>
<dbReference type="PANTHER" id="PTHR43289">
    <property type="entry name" value="MITOGEN-ACTIVATED PROTEIN KINASE KINASE KINASE 20-RELATED"/>
    <property type="match status" value="1"/>
</dbReference>
<dbReference type="EC" id="2.7.11.1" evidence="1"/>
<dbReference type="PANTHER" id="PTHR43289:SF6">
    <property type="entry name" value="SERINE_THREONINE-PROTEIN KINASE NEKL-3"/>
    <property type="match status" value="1"/>
</dbReference>
<dbReference type="InterPro" id="IPR017441">
    <property type="entry name" value="Protein_kinase_ATP_BS"/>
</dbReference>
<dbReference type="Proteomes" id="UP000011682">
    <property type="component" value="Unassembled WGS sequence"/>
</dbReference>
<feature type="region of interest" description="Disordered" evidence="8">
    <location>
        <begin position="367"/>
        <end position="456"/>
    </location>
</feature>
<proteinExistence type="predicted"/>
<dbReference type="Pfam" id="PF00069">
    <property type="entry name" value="Pkinase"/>
    <property type="match status" value="1"/>
</dbReference>
<organism evidence="10 11">
    <name type="scientific">Cystobacter fuscus (strain ATCC 25194 / DSM 2262 / NBRC 100088 / M29)</name>
    <dbReference type="NCBI Taxonomy" id="1242864"/>
    <lineage>
        <taxon>Bacteria</taxon>
        <taxon>Pseudomonadati</taxon>
        <taxon>Myxococcota</taxon>
        <taxon>Myxococcia</taxon>
        <taxon>Myxococcales</taxon>
        <taxon>Cystobacterineae</taxon>
        <taxon>Archangiaceae</taxon>
        <taxon>Cystobacter</taxon>
    </lineage>
</organism>
<evidence type="ECO:0000256" key="5">
    <source>
        <dbReference type="ARBA" id="ARBA00022777"/>
    </source>
</evidence>
<keyword evidence="3" id="KW-0808">Transferase</keyword>
<dbReference type="InterPro" id="IPR011009">
    <property type="entry name" value="Kinase-like_dom_sf"/>
</dbReference>
<dbReference type="EMBL" id="ANAH02000072">
    <property type="protein sequence ID" value="EPX55371.1"/>
    <property type="molecule type" value="Genomic_DNA"/>
</dbReference>
<evidence type="ECO:0000256" key="4">
    <source>
        <dbReference type="ARBA" id="ARBA00022741"/>
    </source>
</evidence>
<evidence type="ECO:0000256" key="3">
    <source>
        <dbReference type="ARBA" id="ARBA00022679"/>
    </source>
</evidence>
<evidence type="ECO:0000313" key="11">
    <source>
        <dbReference type="Proteomes" id="UP000011682"/>
    </source>
</evidence>
<accession>S9NWS8</accession>
<dbReference type="GO" id="GO:0005524">
    <property type="term" value="F:ATP binding"/>
    <property type="evidence" value="ECO:0007669"/>
    <property type="project" value="UniProtKB-UniRule"/>
</dbReference>
<dbReference type="FunFam" id="1.10.510.10:FF:000021">
    <property type="entry name" value="Serine/threonine protein kinase"/>
    <property type="match status" value="1"/>
</dbReference>
<evidence type="ECO:0000256" key="8">
    <source>
        <dbReference type="SAM" id="MobiDB-lite"/>
    </source>
</evidence>
<dbReference type="Gene3D" id="3.30.200.20">
    <property type="entry name" value="Phosphorylase Kinase, domain 1"/>
    <property type="match status" value="1"/>
</dbReference>
<dbReference type="PROSITE" id="PS00107">
    <property type="entry name" value="PROTEIN_KINASE_ATP"/>
    <property type="match status" value="1"/>
</dbReference>
<feature type="domain" description="Protein kinase" evidence="9">
    <location>
        <begin position="13"/>
        <end position="280"/>
    </location>
</feature>
<feature type="compositionally biased region" description="Low complexity" evidence="8">
    <location>
        <begin position="304"/>
        <end position="317"/>
    </location>
</feature>
<feature type="compositionally biased region" description="Pro residues" evidence="8">
    <location>
        <begin position="318"/>
        <end position="335"/>
    </location>
</feature>
<dbReference type="AlphaFoldDB" id="S9NWS8"/>
<dbReference type="SMART" id="SM00220">
    <property type="entry name" value="S_TKc"/>
    <property type="match status" value="1"/>
</dbReference>
<reference evidence="10" key="1">
    <citation type="submission" date="2013-05" db="EMBL/GenBank/DDBJ databases">
        <title>Genome assembly of Cystobacter fuscus DSM 2262.</title>
        <authorList>
            <person name="Sharma G."/>
            <person name="Khatri I."/>
            <person name="Kaur C."/>
            <person name="Mayilraj S."/>
            <person name="Subramanian S."/>
        </authorList>
    </citation>
    <scope>NUCLEOTIDE SEQUENCE [LARGE SCALE GENOMIC DNA]</scope>
    <source>
        <strain evidence="10">DSM 2262</strain>
    </source>
</reference>
<dbReference type="PROSITE" id="PS50011">
    <property type="entry name" value="PROTEIN_KINASE_DOM"/>
    <property type="match status" value="1"/>
</dbReference>
<keyword evidence="5 10" id="KW-0418">Kinase</keyword>
<dbReference type="eggNOG" id="COG0515">
    <property type="taxonomic scope" value="Bacteria"/>
</dbReference>
<comment type="caution">
    <text evidence="10">The sequence shown here is derived from an EMBL/GenBank/DDBJ whole genome shotgun (WGS) entry which is preliminary data.</text>
</comment>
<keyword evidence="11" id="KW-1185">Reference proteome</keyword>
<evidence type="ECO:0000256" key="7">
    <source>
        <dbReference type="PROSITE-ProRule" id="PRU10141"/>
    </source>
</evidence>
<evidence type="ECO:0000256" key="1">
    <source>
        <dbReference type="ARBA" id="ARBA00012513"/>
    </source>
</evidence>
<sequence length="534" mass="56146">MPDALVGQHLGEYVVRQHIGSGGMGIVYAGEHLTIGRKVAIKLIREERSQGPQARGLLAEARAASAIRHHGIIDIFGFGQQPGVGQYLVMEYLEGSPLDVLLQARAPLPLPEALALLCEVLDALSAAHSVGVIHRDLKPSNIFVARQSNGTESIKVLDFGLAKRSTAPQGTTAQTHSDVVVGTPQYMAPEQALCEAVSPQTDLYAVGVIAFELLTGQRPFTGRSPMEIVAHHLRTPPPAPSLFVELPPEVDALVLQLLAKEPRQRPGSASEVASQLRALLPSREGSSLSSGARNSQALTLLEPPSAALPASPPTVTLQPPPVTPGPLVEPRPAPPQRGALRRWSAVAGGVLALAFGVGVVMTRGPGRSASLGRAPPPAARPVTSPALAEPVVRVPRSEPEPEPIQAPTPVLTATARRGESAPAPTKKKVHAAPPRAATSVASQPPSAPPEPAQQPAATGTLHLVMRGTWADVWVDGQKLGRVPPNHSYTLTSGEHELELRNPAFSHYRRTLVIPSGGRLQHVADLGAEAQSLSP</sequence>
<feature type="region of interest" description="Disordered" evidence="8">
    <location>
        <begin position="304"/>
        <end position="339"/>
    </location>
</feature>
<feature type="binding site" evidence="7">
    <location>
        <position position="42"/>
    </location>
    <ligand>
        <name>ATP</name>
        <dbReference type="ChEBI" id="CHEBI:30616"/>
    </ligand>
</feature>